<organism evidence="2 3">
    <name type="scientific">Aquincola agrisoli</name>
    <dbReference type="NCBI Taxonomy" id="3119538"/>
    <lineage>
        <taxon>Bacteria</taxon>
        <taxon>Pseudomonadati</taxon>
        <taxon>Pseudomonadota</taxon>
        <taxon>Betaproteobacteria</taxon>
        <taxon>Burkholderiales</taxon>
        <taxon>Sphaerotilaceae</taxon>
        <taxon>Aquincola</taxon>
    </lineage>
</organism>
<accession>A0AAW9QHQ1</accession>
<dbReference type="RefSeq" id="WP_332290019.1">
    <property type="nucleotide sequence ID" value="NZ_JAZIBG010000028.1"/>
</dbReference>
<dbReference type="SUPFAM" id="SSF50494">
    <property type="entry name" value="Trypsin-like serine proteases"/>
    <property type="match status" value="1"/>
</dbReference>
<keyword evidence="2" id="KW-0378">Hydrolase</keyword>
<dbReference type="GO" id="GO:0004252">
    <property type="term" value="F:serine-type endopeptidase activity"/>
    <property type="evidence" value="ECO:0007669"/>
    <property type="project" value="InterPro"/>
</dbReference>
<proteinExistence type="predicted"/>
<dbReference type="Pfam" id="PF13365">
    <property type="entry name" value="Trypsin_2"/>
    <property type="match status" value="1"/>
</dbReference>
<gene>
    <name evidence="2" type="ORF">V4F39_13480</name>
</gene>
<comment type="caution">
    <text evidence="2">The sequence shown here is derived from an EMBL/GenBank/DDBJ whole genome shotgun (WGS) entry which is preliminary data.</text>
</comment>
<keyword evidence="1" id="KW-0732">Signal</keyword>
<protein>
    <submittedName>
        <fullName evidence="2">Serine protease</fullName>
    </submittedName>
</protein>
<dbReference type="PANTHER" id="PTHR43019">
    <property type="entry name" value="SERINE ENDOPROTEASE DEGS"/>
    <property type="match status" value="1"/>
</dbReference>
<dbReference type="EMBL" id="JAZIBG010000028">
    <property type="protein sequence ID" value="MEF7614929.1"/>
    <property type="molecule type" value="Genomic_DNA"/>
</dbReference>
<reference evidence="2 3" key="1">
    <citation type="submission" date="2024-02" db="EMBL/GenBank/DDBJ databases">
        <title>Genome sequence of Aquincola sp. MAHUQ-54.</title>
        <authorList>
            <person name="Huq M.A."/>
        </authorList>
    </citation>
    <scope>NUCLEOTIDE SEQUENCE [LARGE SCALE GENOMIC DNA]</scope>
    <source>
        <strain evidence="2 3">MAHUQ-54</strain>
    </source>
</reference>
<dbReference type="GO" id="GO:0006508">
    <property type="term" value="P:proteolysis"/>
    <property type="evidence" value="ECO:0007669"/>
    <property type="project" value="UniProtKB-KW"/>
</dbReference>
<dbReference type="Gene3D" id="2.40.10.10">
    <property type="entry name" value="Trypsin-like serine proteases"/>
    <property type="match status" value="2"/>
</dbReference>
<dbReference type="Proteomes" id="UP001336250">
    <property type="component" value="Unassembled WGS sequence"/>
</dbReference>
<name>A0AAW9QHQ1_9BURK</name>
<feature type="chain" id="PRO_5043398741" evidence="1">
    <location>
        <begin position="22"/>
        <end position="454"/>
    </location>
</feature>
<keyword evidence="3" id="KW-1185">Reference proteome</keyword>
<dbReference type="PANTHER" id="PTHR43019:SF23">
    <property type="entry name" value="PROTEASE DO-LIKE 5, CHLOROPLASTIC"/>
    <property type="match status" value="1"/>
</dbReference>
<dbReference type="InterPro" id="IPR043504">
    <property type="entry name" value="Peptidase_S1_PA_chymotrypsin"/>
</dbReference>
<dbReference type="InterPro" id="IPR001940">
    <property type="entry name" value="Peptidase_S1C"/>
</dbReference>
<evidence type="ECO:0000313" key="2">
    <source>
        <dbReference type="EMBL" id="MEF7614929.1"/>
    </source>
</evidence>
<dbReference type="InterPro" id="IPR009003">
    <property type="entry name" value="Peptidase_S1_PA"/>
</dbReference>
<sequence length="454" mass="48892">MQFIQRAALAAAVAAVLPAWAQGPARGEPPAPAASAGGAPAASAGGQRVYDSARQRLVQVRTLLRSQDSQASVGSGFLVSAAGHFITNYHVVSMMALQPQRYRLVYSTDDGQRGALQLLAVDVVNDLALLRAVDPAPLAVRGVLDFRAAQQPLARGERIFSLGNPLDVGFAVVEGAYNGMVERSFVPTIFFGGSLSSGMSGGPALDDRGRVIGVNVASRRDGEQVSFLVPAAPARALFEGHREAAPVTQPMEGEIARQLLVHQQRLTDAFIARPWRQAGHPRYAIPVPQEDFMRCWGGSTPPGNRGLEFERSDCAMDSRVYIDGSLFTGHLSVRHEAYDGRAIGALRFAERYSGSFRNESFGHKTRQLTAPACREGEVRDGAQGLPLRSVICLRAYRKLPGLYDVSVLAATLDARTSGAQGRFDAHGVSWDNAQRLADHYLKGFTWLPPKPASH</sequence>
<dbReference type="AlphaFoldDB" id="A0AAW9QHQ1"/>
<evidence type="ECO:0000256" key="1">
    <source>
        <dbReference type="SAM" id="SignalP"/>
    </source>
</evidence>
<keyword evidence="2" id="KW-0645">Protease</keyword>
<evidence type="ECO:0000313" key="3">
    <source>
        <dbReference type="Proteomes" id="UP001336250"/>
    </source>
</evidence>
<feature type="signal peptide" evidence="1">
    <location>
        <begin position="1"/>
        <end position="21"/>
    </location>
</feature>
<dbReference type="PRINTS" id="PR00834">
    <property type="entry name" value="PROTEASES2C"/>
</dbReference>